<feature type="transmembrane region" description="Helical" evidence="9">
    <location>
        <begin position="344"/>
        <end position="366"/>
    </location>
</feature>
<dbReference type="AlphaFoldDB" id="A0A8J5QZN7"/>
<evidence type="ECO:0000256" key="9">
    <source>
        <dbReference type="SAM" id="Phobius"/>
    </source>
</evidence>
<comment type="similarity">
    <text evidence="7">Belongs to the major facilitator superfamily. Sugar transporter (TC 2.A.1.1) family. Trehalose transporter subfamily.</text>
</comment>
<keyword evidence="3 9" id="KW-0812">Transmembrane</keyword>
<dbReference type="Pfam" id="PF00083">
    <property type="entry name" value="Sugar_tr"/>
    <property type="match status" value="1"/>
</dbReference>
<dbReference type="InterPro" id="IPR050549">
    <property type="entry name" value="MFS_Trehalose_Transporter"/>
</dbReference>
<dbReference type="InterPro" id="IPR003663">
    <property type="entry name" value="Sugar/inositol_transpt"/>
</dbReference>
<keyword evidence="12" id="KW-1185">Reference proteome</keyword>
<keyword evidence="8" id="KW-0813">Transport</keyword>
<feature type="transmembrane region" description="Helical" evidence="9">
    <location>
        <begin position="320"/>
        <end position="337"/>
    </location>
</feature>
<feature type="transmembrane region" description="Helical" evidence="9">
    <location>
        <begin position="81"/>
        <end position="103"/>
    </location>
</feature>
<accession>A0A8J5QZN7</accession>
<evidence type="ECO:0000256" key="6">
    <source>
        <dbReference type="ARBA" id="ARBA00023180"/>
    </source>
</evidence>
<evidence type="ECO:0000313" key="11">
    <source>
        <dbReference type="EMBL" id="KAG8035361.1"/>
    </source>
</evidence>
<evidence type="ECO:0000256" key="7">
    <source>
        <dbReference type="ARBA" id="ARBA00024348"/>
    </source>
</evidence>
<evidence type="ECO:0000256" key="1">
    <source>
        <dbReference type="ARBA" id="ARBA00004651"/>
    </source>
</evidence>
<keyword evidence="5 9" id="KW-0472">Membrane</keyword>
<dbReference type="OrthoDB" id="4142200at2759"/>
<dbReference type="NCBIfam" id="TIGR00879">
    <property type="entry name" value="SP"/>
    <property type="match status" value="1"/>
</dbReference>
<evidence type="ECO:0000313" key="12">
    <source>
        <dbReference type="Proteomes" id="UP000729913"/>
    </source>
</evidence>
<sequence>MNQHDELINMTRKVLVVGSNRSIKHEKGSKSLQIFAAMAASICVMAAGTVMAWTTPLLLMLEEDPVSKNNPLGRPLTKTETSWLVSLPNVGTLCSCFFPGYIADKWGRKTVLLSTVIPSLLSWTLLATGKSIQVWYAARFISGLSVSVPFALLSMYCGEIAEPAIRGILGSFFEIFITAGPVWAFSIGPFVSYTNYCIICAALPVIFFILFFSMPESPYYLAAKGRKEDVIKVLARLRGKSREAVEKEADEIEATVQEIYSKETNLMDLIRVKANFKALVLTCLLITFQQLSGIVVVLFYSEIIFESAGEFSLSTSTQTILVSLVQCSGSCFNPLVVDRLGRRILLVISSAGAAICLGLLGLFFYLKDAAKSDISNFGWLPIFSMLAYMASYSVGLGPLSWTIMGEMFSQEIKAKASSIFVFICTIFIFIISRYFVNVAEAFGSYTAFWIFAVCCLVCILFTIFFLPETKGKTFPQIQAELNGRRR</sequence>
<dbReference type="FunFam" id="1.20.1250.20:FF:000055">
    <property type="entry name" value="Facilitated trehalose transporter Tret1-2 homolog"/>
    <property type="match status" value="1"/>
</dbReference>
<feature type="transmembrane region" description="Helical" evidence="9">
    <location>
        <begin position="34"/>
        <end position="61"/>
    </location>
</feature>
<evidence type="ECO:0000259" key="10">
    <source>
        <dbReference type="PROSITE" id="PS50850"/>
    </source>
</evidence>
<feature type="transmembrane region" description="Helical" evidence="9">
    <location>
        <begin position="193"/>
        <end position="214"/>
    </location>
</feature>
<feature type="transmembrane region" description="Helical" evidence="9">
    <location>
        <begin position="168"/>
        <end position="187"/>
    </location>
</feature>
<dbReference type="GO" id="GO:0005886">
    <property type="term" value="C:plasma membrane"/>
    <property type="evidence" value="ECO:0007669"/>
    <property type="project" value="UniProtKB-SubCell"/>
</dbReference>
<feature type="transmembrane region" description="Helical" evidence="9">
    <location>
        <begin position="110"/>
        <end position="128"/>
    </location>
</feature>
<keyword evidence="2" id="KW-1003">Cell membrane</keyword>
<dbReference type="PROSITE" id="PS50850">
    <property type="entry name" value="MFS"/>
    <property type="match status" value="1"/>
</dbReference>
<comment type="caution">
    <text evidence="11">The sequence shown here is derived from an EMBL/GenBank/DDBJ whole genome shotgun (WGS) entry which is preliminary data.</text>
</comment>
<dbReference type="InterPro" id="IPR005828">
    <property type="entry name" value="MFS_sugar_transport-like"/>
</dbReference>
<organism evidence="11 12">
    <name type="scientific">Cotesia typhae</name>
    <dbReference type="NCBI Taxonomy" id="2053667"/>
    <lineage>
        <taxon>Eukaryota</taxon>
        <taxon>Metazoa</taxon>
        <taxon>Ecdysozoa</taxon>
        <taxon>Arthropoda</taxon>
        <taxon>Hexapoda</taxon>
        <taxon>Insecta</taxon>
        <taxon>Pterygota</taxon>
        <taxon>Neoptera</taxon>
        <taxon>Endopterygota</taxon>
        <taxon>Hymenoptera</taxon>
        <taxon>Apocrita</taxon>
        <taxon>Ichneumonoidea</taxon>
        <taxon>Braconidae</taxon>
        <taxon>Microgastrinae</taxon>
        <taxon>Cotesia</taxon>
    </lineage>
</organism>
<keyword evidence="4 9" id="KW-1133">Transmembrane helix</keyword>
<reference evidence="11" key="1">
    <citation type="submission" date="2020-03" db="EMBL/GenBank/DDBJ databases">
        <authorList>
            <person name="Chebbi M.A."/>
            <person name="Drezen J.M."/>
        </authorList>
    </citation>
    <scope>NUCLEOTIDE SEQUENCE</scope>
    <source>
        <tissue evidence="11">Whole body</tissue>
    </source>
</reference>
<reference evidence="11" key="2">
    <citation type="submission" date="2021-04" db="EMBL/GenBank/DDBJ databases">
        <title>Genome-wide patterns of bracovirus chromosomal integration into multiple host tissues during parasitism.</title>
        <authorList>
            <person name="Chebbi M.A.C."/>
        </authorList>
    </citation>
    <scope>NUCLEOTIDE SEQUENCE</scope>
    <source>
        <tissue evidence="11">Whole body</tissue>
    </source>
</reference>
<evidence type="ECO:0000256" key="4">
    <source>
        <dbReference type="ARBA" id="ARBA00022989"/>
    </source>
</evidence>
<comment type="subcellular location">
    <subcellularLocation>
        <location evidence="1">Cell membrane</location>
        <topology evidence="1">Multi-pass membrane protein</topology>
    </subcellularLocation>
</comment>
<gene>
    <name evidence="11" type="ORF">G9C98_006807</name>
</gene>
<dbReference type="InterPro" id="IPR020846">
    <property type="entry name" value="MFS_dom"/>
</dbReference>
<keyword evidence="6" id="KW-0325">Glycoprotein</keyword>
<evidence type="ECO:0000256" key="3">
    <source>
        <dbReference type="ARBA" id="ARBA00022692"/>
    </source>
</evidence>
<feature type="transmembrane region" description="Helical" evidence="9">
    <location>
        <begin position="278"/>
        <end position="300"/>
    </location>
</feature>
<protein>
    <recommendedName>
        <fullName evidence="10">Major facilitator superfamily (MFS) profile domain-containing protein</fullName>
    </recommendedName>
</protein>
<name>A0A8J5QZN7_9HYME</name>
<evidence type="ECO:0000256" key="8">
    <source>
        <dbReference type="RuleBase" id="RU003346"/>
    </source>
</evidence>
<evidence type="ECO:0000256" key="5">
    <source>
        <dbReference type="ARBA" id="ARBA00023136"/>
    </source>
</evidence>
<feature type="transmembrane region" description="Helical" evidence="9">
    <location>
        <begin position="134"/>
        <end position="156"/>
    </location>
</feature>
<dbReference type="GO" id="GO:0022857">
    <property type="term" value="F:transmembrane transporter activity"/>
    <property type="evidence" value="ECO:0007669"/>
    <property type="project" value="InterPro"/>
</dbReference>
<dbReference type="Proteomes" id="UP000729913">
    <property type="component" value="Unassembled WGS sequence"/>
</dbReference>
<dbReference type="EMBL" id="JAAOIC020000060">
    <property type="protein sequence ID" value="KAG8035361.1"/>
    <property type="molecule type" value="Genomic_DNA"/>
</dbReference>
<feature type="transmembrane region" description="Helical" evidence="9">
    <location>
        <begin position="416"/>
        <end position="436"/>
    </location>
</feature>
<dbReference type="PANTHER" id="PTHR48021">
    <property type="match status" value="1"/>
</dbReference>
<feature type="transmembrane region" description="Helical" evidence="9">
    <location>
        <begin position="378"/>
        <end position="404"/>
    </location>
</feature>
<feature type="transmembrane region" description="Helical" evidence="9">
    <location>
        <begin position="442"/>
        <end position="466"/>
    </location>
</feature>
<proteinExistence type="inferred from homology"/>
<dbReference type="PANTHER" id="PTHR48021:SF47">
    <property type="entry name" value="GH17672P"/>
    <property type="match status" value="1"/>
</dbReference>
<feature type="domain" description="Major facilitator superfamily (MFS) profile" evidence="10">
    <location>
        <begin position="32"/>
        <end position="470"/>
    </location>
</feature>
<evidence type="ECO:0000256" key="2">
    <source>
        <dbReference type="ARBA" id="ARBA00022475"/>
    </source>
</evidence>